<dbReference type="SUPFAM" id="SSF50370">
    <property type="entry name" value="Ricin B-like lectins"/>
    <property type="match status" value="1"/>
</dbReference>
<evidence type="ECO:0000256" key="4">
    <source>
        <dbReference type="RuleBase" id="RU361187"/>
    </source>
</evidence>
<feature type="domain" description="Ricin B lectin" evidence="6">
    <location>
        <begin position="344"/>
        <end position="487"/>
    </location>
</feature>
<evidence type="ECO:0000256" key="3">
    <source>
        <dbReference type="ARBA" id="ARBA00023295"/>
    </source>
</evidence>
<dbReference type="Pfam" id="PF14200">
    <property type="entry name" value="RicinB_lectin_2"/>
    <property type="match status" value="3"/>
</dbReference>
<organism evidence="7 8">
    <name type="scientific">Kutzneria kofuensis</name>
    <dbReference type="NCBI Taxonomy" id="103725"/>
    <lineage>
        <taxon>Bacteria</taxon>
        <taxon>Bacillati</taxon>
        <taxon>Actinomycetota</taxon>
        <taxon>Actinomycetes</taxon>
        <taxon>Pseudonocardiales</taxon>
        <taxon>Pseudonocardiaceae</taxon>
        <taxon>Kutzneria</taxon>
    </lineage>
</organism>
<dbReference type="Pfam" id="PF04616">
    <property type="entry name" value="Glyco_hydro_43"/>
    <property type="match status" value="1"/>
</dbReference>
<dbReference type="GO" id="GO:0005975">
    <property type="term" value="P:carbohydrate metabolic process"/>
    <property type="evidence" value="ECO:0007669"/>
    <property type="project" value="InterPro"/>
</dbReference>
<dbReference type="Gene3D" id="2.80.10.50">
    <property type="match status" value="3"/>
</dbReference>
<keyword evidence="8" id="KW-1185">Reference proteome</keyword>
<dbReference type="PROSITE" id="PS50231">
    <property type="entry name" value="RICIN_B_LECTIN"/>
    <property type="match status" value="1"/>
</dbReference>
<evidence type="ECO:0000313" key="8">
    <source>
        <dbReference type="Proteomes" id="UP000585638"/>
    </source>
</evidence>
<accession>A0A7W9KSC7</accession>
<dbReference type="SUPFAM" id="SSF75005">
    <property type="entry name" value="Arabinanase/levansucrase/invertase"/>
    <property type="match status" value="1"/>
</dbReference>
<feature type="chain" id="PRO_5031412577" description="Ricin B lectin domain-containing protein" evidence="5">
    <location>
        <begin position="33"/>
        <end position="488"/>
    </location>
</feature>
<reference evidence="7 8" key="1">
    <citation type="submission" date="2020-08" db="EMBL/GenBank/DDBJ databases">
        <title>Sequencing the genomes of 1000 actinobacteria strains.</title>
        <authorList>
            <person name="Klenk H.-P."/>
        </authorList>
    </citation>
    <scope>NUCLEOTIDE SEQUENCE [LARGE SCALE GENOMIC DNA]</scope>
    <source>
        <strain evidence="7 8">DSM 43851</strain>
    </source>
</reference>
<evidence type="ECO:0000256" key="1">
    <source>
        <dbReference type="ARBA" id="ARBA00009865"/>
    </source>
</evidence>
<feature type="signal peptide" evidence="5">
    <location>
        <begin position="1"/>
        <end position="32"/>
    </location>
</feature>
<comment type="similarity">
    <text evidence="1 4">Belongs to the glycosyl hydrolase 43 family.</text>
</comment>
<dbReference type="Proteomes" id="UP000585638">
    <property type="component" value="Unassembled WGS sequence"/>
</dbReference>
<evidence type="ECO:0000256" key="5">
    <source>
        <dbReference type="SAM" id="SignalP"/>
    </source>
</evidence>
<dbReference type="InterPro" id="IPR006710">
    <property type="entry name" value="Glyco_hydro_43"/>
</dbReference>
<dbReference type="EMBL" id="JACHIR010000004">
    <property type="protein sequence ID" value="MBB5897856.1"/>
    <property type="molecule type" value="Genomic_DNA"/>
</dbReference>
<dbReference type="AlphaFoldDB" id="A0A7W9KSC7"/>
<keyword evidence="5" id="KW-0732">Signal</keyword>
<keyword evidence="3 4" id="KW-0326">Glycosidase</keyword>
<evidence type="ECO:0000313" key="7">
    <source>
        <dbReference type="EMBL" id="MBB5897856.1"/>
    </source>
</evidence>
<comment type="caution">
    <text evidence="7">The sequence shown here is derived from an EMBL/GenBank/DDBJ whole genome shotgun (WGS) entry which is preliminary data.</text>
</comment>
<gene>
    <name evidence="7" type="ORF">BJ998_009115</name>
</gene>
<dbReference type="CDD" id="cd18821">
    <property type="entry name" value="GH43_Pc3Gal43A-like"/>
    <property type="match status" value="1"/>
</dbReference>
<proteinExistence type="inferred from homology"/>
<dbReference type="GO" id="GO:0004553">
    <property type="term" value="F:hydrolase activity, hydrolyzing O-glycosyl compounds"/>
    <property type="evidence" value="ECO:0007669"/>
    <property type="project" value="InterPro"/>
</dbReference>
<protein>
    <recommendedName>
        <fullName evidence="6">Ricin B lectin domain-containing protein</fullName>
    </recommendedName>
</protein>
<dbReference type="InterPro" id="IPR023296">
    <property type="entry name" value="Glyco_hydro_beta-prop_sf"/>
</dbReference>
<sequence>MSQWIGMRVRAGAVAVLAAVLGAVLIAVPARAATVGFTPGKAWQDTSGAALQLHGLGIVKVGATWYGFGEDKTGESSADTSFQDIPCYASTDLANWTPRGRALVRQASGDLGPNRVVERPKVLYNASTRTYVMYLHIDSPSYGDAKVGVATSGTPCGPYTYRGSFRPLGQLSRDLGLFQDSDGTGYLLSEDRANGLRIDRLSADYLSVDSAVAVLPDYEAPAMVKDNGRYYLLGSRLTGWGANDNVYSTATSLGGPWAPFRPFAPAGTNTYNSQTANIIPVQGSAGTTYVYAGDRWTTGNLGASPAVWLPMTIAGTTVTVGWQNSWSLDPAAGTWSAGSSNPPAGTRTLTNANSGLVMDVSDASTADGGKIIQWTDHQAGNQRWTLTQRAGNVYTVVNAGSGKCLDDPAGSTAQGTQLDQRTCDGGAGQQWALDAVGDYASSADASYLFVNLGSGWVADVSGGSASAGAPVVQWTTNGGSNQTWTLSR</sequence>
<dbReference type="CDD" id="cd00161">
    <property type="entry name" value="beta-trefoil_Ricin-like"/>
    <property type="match status" value="1"/>
</dbReference>
<dbReference type="PANTHER" id="PTHR22925:SF3">
    <property type="entry name" value="GLYCOSYL HYDROLASE FAMILY PROTEIN 43"/>
    <property type="match status" value="1"/>
</dbReference>
<evidence type="ECO:0000256" key="2">
    <source>
        <dbReference type="ARBA" id="ARBA00022801"/>
    </source>
</evidence>
<dbReference type="RefSeq" id="WP_184870342.1">
    <property type="nucleotide sequence ID" value="NZ_JACHIR010000004.1"/>
</dbReference>
<dbReference type="InterPro" id="IPR000772">
    <property type="entry name" value="Ricin_B_lectin"/>
</dbReference>
<dbReference type="InterPro" id="IPR035992">
    <property type="entry name" value="Ricin_B-like_lectins"/>
</dbReference>
<dbReference type="SMART" id="SM00458">
    <property type="entry name" value="RICIN"/>
    <property type="match status" value="1"/>
</dbReference>
<dbReference type="Gene3D" id="2.115.10.20">
    <property type="entry name" value="Glycosyl hydrolase domain, family 43"/>
    <property type="match status" value="1"/>
</dbReference>
<evidence type="ECO:0000259" key="6">
    <source>
        <dbReference type="SMART" id="SM00458"/>
    </source>
</evidence>
<keyword evidence="2 4" id="KW-0378">Hydrolase</keyword>
<name>A0A7W9KSC7_9PSEU</name>
<dbReference type="PANTHER" id="PTHR22925">
    <property type="entry name" value="GLYCOSYL HYDROLASE 43 FAMILY MEMBER"/>
    <property type="match status" value="1"/>
</dbReference>